<keyword evidence="1" id="KW-1133">Transmembrane helix</keyword>
<feature type="transmembrane region" description="Helical" evidence="1">
    <location>
        <begin position="6"/>
        <end position="22"/>
    </location>
</feature>
<keyword evidence="3" id="KW-1185">Reference proteome</keyword>
<protein>
    <submittedName>
        <fullName evidence="2">Uncharacterized protein</fullName>
    </submittedName>
</protein>
<dbReference type="RefSeq" id="WP_008695624.1">
    <property type="nucleotide sequence ID" value="NZ_KE161007.1"/>
</dbReference>
<reference evidence="2 3" key="1">
    <citation type="submission" date="2012-07" db="EMBL/GenBank/DDBJ databases">
        <title>The Genome Sequence of Fusobacterium ulcerans 12_1B.</title>
        <authorList>
            <consortium name="The Broad Institute Genome Sequencing Platform"/>
            <person name="Earl A."/>
            <person name="Ward D."/>
            <person name="Feldgarden M."/>
            <person name="Gevers D."/>
            <person name="Strauss J."/>
            <person name="Ambrose C.E."/>
            <person name="Allen-Vercoe E."/>
            <person name="Walker B."/>
            <person name="Young S.K."/>
            <person name="Zeng Q."/>
            <person name="Gargeya S."/>
            <person name="Fitzgerald M."/>
            <person name="Haas B."/>
            <person name="Abouelleil A."/>
            <person name="Alvarado L."/>
            <person name="Arachchi H.M."/>
            <person name="Berlin A.M."/>
            <person name="Chapman S.B."/>
            <person name="Goldberg J."/>
            <person name="Griggs A."/>
            <person name="Gujja S."/>
            <person name="Hansen M."/>
            <person name="Howarth C."/>
            <person name="Imamovic A."/>
            <person name="Larimer J."/>
            <person name="McCowen C."/>
            <person name="Montmayeur A."/>
            <person name="Murphy C."/>
            <person name="Neiman D."/>
            <person name="Pearson M."/>
            <person name="Priest M."/>
            <person name="Roberts A."/>
            <person name="Saif S."/>
            <person name="Shea T."/>
            <person name="Sisk P."/>
            <person name="Sykes S."/>
            <person name="Wortman J."/>
            <person name="Nusbaum C."/>
            <person name="Birren B."/>
        </authorList>
    </citation>
    <scope>NUCLEOTIDE SEQUENCE [LARGE SCALE GENOMIC DNA]</scope>
    <source>
        <strain evidence="2 3">12_1B</strain>
    </source>
</reference>
<organism evidence="2 3">
    <name type="scientific">Fusobacterium ulcerans 12-1B</name>
    <dbReference type="NCBI Taxonomy" id="457404"/>
    <lineage>
        <taxon>Bacteria</taxon>
        <taxon>Fusobacteriati</taxon>
        <taxon>Fusobacteriota</taxon>
        <taxon>Fusobacteriia</taxon>
        <taxon>Fusobacteriales</taxon>
        <taxon>Fusobacteriaceae</taxon>
        <taxon>Fusobacterium</taxon>
    </lineage>
</organism>
<keyword evidence="1" id="KW-0812">Transmembrane</keyword>
<gene>
    <name evidence="2" type="ORF">HMPREF0402_00310</name>
</gene>
<dbReference type="BioCyc" id="FSP457404-HMP:GTSQ-311-MONOMER"/>
<evidence type="ECO:0000256" key="1">
    <source>
        <dbReference type="SAM" id="Phobius"/>
    </source>
</evidence>
<evidence type="ECO:0000313" key="3">
    <source>
        <dbReference type="Proteomes" id="UP000003233"/>
    </source>
</evidence>
<dbReference type="AlphaFoldDB" id="H1PPG7"/>
<keyword evidence="1" id="KW-0472">Membrane</keyword>
<comment type="caution">
    <text evidence="2">The sequence shown here is derived from an EMBL/GenBank/DDBJ whole genome shotgun (WGS) entry which is preliminary data.</text>
</comment>
<sequence>MKDIIILLLINWITIVLSLYILDDRIIREINKKLKEKSDNEIRNSHNDNFIK</sequence>
<proteinExistence type="predicted"/>
<dbReference type="EMBL" id="AGWJ02000004">
    <property type="protein sequence ID" value="EHO84491.1"/>
    <property type="molecule type" value="Genomic_DNA"/>
</dbReference>
<dbReference type="HOGENOM" id="CLU_3080228_0_0_0"/>
<evidence type="ECO:0000313" key="2">
    <source>
        <dbReference type="EMBL" id="EHO84491.1"/>
    </source>
</evidence>
<name>H1PPG7_9FUSO</name>
<accession>H1PPG7</accession>
<dbReference type="Proteomes" id="UP000003233">
    <property type="component" value="Unassembled WGS sequence"/>
</dbReference>